<name>A0A9N9MJJ4_9CUCU</name>
<dbReference type="OrthoDB" id="6776127at2759"/>
<protein>
    <submittedName>
        <fullName evidence="2">Uncharacterized protein</fullName>
    </submittedName>
</protein>
<sequence length="252" mass="28062">MLKSFTALSTAYGIDHEPIAVKEFGESLEIDIKPCGFFVDENDYYLGAAPDGLVEPNEMAGTRGRKILEMVYKINTTSNDRQNDETIVDLNQVPPQQDILYYSNESSEFNSTSATDQLSNSEILKRETNLHQMPPEDENTLPSTSTHQSSSSDSDSDSSSSDSCSSSEDFSRDDSLKDPNYNDSSSSSSSEVIPEEVELQKKRKRKADQNTWEKTAAKIRRNSGKEYVSSSKSKRIYGAKKIGKACTNKCRL</sequence>
<feature type="region of interest" description="Disordered" evidence="1">
    <location>
        <begin position="130"/>
        <end position="213"/>
    </location>
</feature>
<dbReference type="InterPro" id="IPR011604">
    <property type="entry name" value="PDDEXK-like_dom_sf"/>
</dbReference>
<proteinExistence type="predicted"/>
<gene>
    <name evidence="2" type="ORF">CEUTPL_LOCUS4272</name>
</gene>
<feature type="compositionally biased region" description="Low complexity" evidence="1">
    <location>
        <begin position="149"/>
        <end position="168"/>
    </location>
</feature>
<dbReference type="Proteomes" id="UP001152799">
    <property type="component" value="Chromosome 14"/>
</dbReference>
<dbReference type="AlphaFoldDB" id="A0A9N9MJJ4"/>
<evidence type="ECO:0000313" key="3">
    <source>
        <dbReference type="Proteomes" id="UP001152799"/>
    </source>
</evidence>
<dbReference type="EMBL" id="OU892290">
    <property type="protein sequence ID" value="CAG9763614.1"/>
    <property type="molecule type" value="Genomic_DNA"/>
</dbReference>
<reference evidence="2" key="1">
    <citation type="submission" date="2022-01" db="EMBL/GenBank/DDBJ databases">
        <authorList>
            <person name="King R."/>
        </authorList>
    </citation>
    <scope>NUCLEOTIDE SEQUENCE</scope>
</reference>
<evidence type="ECO:0000313" key="2">
    <source>
        <dbReference type="EMBL" id="CAG9763614.1"/>
    </source>
</evidence>
<organism evidence="2 3">
    <name type="scientific">Ceutorhynchus assimilis</name>
    <name type="common">cabbage seed weevil</name>
    <dbReference type="NCBI Taxonomy" id="467358"/>
    <lineage>
        <taxon>Eukaryota</taxon>
        <taxon>Metazoa</taxon>
        <taxon>Ecdysozoa</taxon>
        <taxon>Arthropoda</taxon>
        <taxon>Hexapoda</taxon>
        <taxon>Insecta</taxon>
        <taxon>Pterygota</taxon>
        <taxon>Neoptera</taxon>
        <taxon>Endopterygota</taxon>
        <taxon>Coleoptera</taxon>
        <taxon>Polyphaga</taxon>
        <taxon>Cucujiformia</taxon>
        <taxon>Curculionidae</taxon>
        <taxon>Ceutorhynchinae</taxon>
        <taxon>Ceutorhynchus</taxon>
    </lineage>
</organism>
<keyword evidence="3" id="KW-1185">Reference proteome</keyword>
<dbReference type="Gene3D" id="3.90.320.10">
    <property type="match status" value="1"/>
</dbReference>
<accession>A0A9N9MJJ4</accession>
<evidence type="ECO:0000256" key="1">
    <source>
        <dbReference type="SAM" id="MobiDB-lite"/>
    </source>
</evidence>